<dbReference type="Proteomes" id="UP000729701">
    <property type="component" value="Unassembled WGS sequence"/>
</dbReference>
<evidence type="ECO:0000256" key="3">
    <source>
        <dbReference type="ARBA" id="ARBA00022777"/>
    </source>
</evidence>
<evidence type="ECO:0000259" key="6">
    <source>
        <dbReference type="Pfam" id="PF10090"/>
    </source>
</evidence>
<dbReference type="Pfam" id="PF10090">
    <property type="entry name" value="HPTransfase"/>
    <property type="match status" value="1"/>
</dbReference>
<gene>
    <name evidence="7" type="ORF">KME60_03940</name>
</gene>
<dbReference type="GO" id="GO:0000160">
    <property type="term" value="P:phosphorelay signal transduction system"/>
    <property type="evidence" value="ECO:0007669"/>
    <property type="project" value="UniProtKB-KW"/>
</dbReference>
<dbReference type="Gene3D" id="3.30.565.10">
    <property type="entry name" value="Histidine kinase-like ATPase, C-terminal domain"/>
    <property type="match status" value="1"/>
</dbReference>
<keyword evidence="4" id="KW-0067">ATP-binding</keyword>
<evidence type="ECO:0000256" key="4">
    <source>
        <dbReference type="ARBA" id="ARBA00022840"/>
    </source>
</evidence>
<dbReference type="SUPFAM" id="SSF55874">
    <property type="entry name" value="ATPase domain of HSP90 chaperone/DNA topoisomerase II/histidine kinase"/>
    <property type="match status" value="1"/>
</dbReference>
<dbReference type="AlphaFoldDB" id="A0A951UR34"/>
<dbReference type="PANTHER" id="PTHR43065:SF46">
    <property type="entry name" value="C4-DICARBOXYLATE TRANSPORT SENSOR PROTEIN DCTB"/>
    <property type="match status" value="1"/>
</dbReference>
<evidence type="ECO:0000256" key="5">
    <source>
        <dbReference type="ARBA" id="ARBA00023012"/>
    </source>
</evidence>
<feature type="domain" description="Histidine phosphotransferase ChpT C-terminal" evidence="6">
    <location>
        <begin position="57"/>
        <end position="101"/>
    </location>
</feature>
<keyword evidence="2" id="KW-0547">Nucleotide-binding</keyword>
<dbReference type="PANTHER" id="PTHR43065">
    <property type="entry name" value="SENSOR HISTIDINE KINASE"/>
    <property type="match status" value="1"/>
</dbReference>
<organism evidence="7 8">
    <name type="scientific">Cyanomargarita calcarea GSE-NOS-MK-12-04C</name>
    <dbReference type="NCBI Taxonomy" id="2839659"/>
    <lineage>
        <taxon>Bacteria</taxon>
        <taxon>Bacillati</taxon>
        <taxon>Cyanobacteriota</taxon>
        <taxon>Cyanophyceae</taxon>
        <taxon>Nostocales</taxon>
        <taxon>Cyanomargaritaceae</taxon>
        <taxon>Cyanomargarita</taxon>
    </lineage>
</organism>
<evidence type="ECO:0000313" key="8">
    <source>
        <dbReference type="Proteomes" id="UP000729701"/>
    </source>
</evidence>
<keyword evidence="5" id="KW-0902">Two-component regulatory system</keyword>
<evidence type="ECO:0000313" key="7">
    <source>
        <dbReference type="EMBL" id="MBW4666599.1"/>
    </source>
</evidence>
<dbReference type="GO" id="GO:0005524">
    <property type="term" value="F:ATP binding"/>
    <property type="evidence" value="ECO:0007669"/>
    <property type="project" value="UniProtKB-KW"/>
</dbReference>
<evidence type="ECO:0000256" key="2">
    <source>
        <dbReference type="ARBA" id="ARBA00022741"/>
    </source>
</evidence>
<dbReference type="GO" id="GO:0016301">
    <property type="term" value="F:kinase activity"/>
    <property type="evidence" value="ECO:0007669"/>
    <property type="project" value="UniProtKB-KW"/>
</dbReference>
<evidence type="ECO:0000256" key="1">
    <source>
        <dbReference type="ARBA" id="ARBA00022679"/>
    </source>
</evidence>
<reference evidence="7" key="2">
    <citation type="journal article" date="2022" name="Microbiol. Resour. Announc.">
        <title>Metagenome Sequencing to Explore Phylogenomics of Terrestrial Cyanobacteria.</title>
        <authorList>
            <person name="Ward R.D."/>
            <person name="Stajich J.E."/>
            <person name="Johansen J.R."/>
            <person name="Huntemann M."/>
            <person name="Clum A."/>
            <person name="Foster B."/>
            <person name="Foster B."/>
            <person name="Roux S."/>
            <person name="Palaniappan K."/>
            <person name="Varghese N."/>
            <person name="Mukherjee S."/>
            <person name="Reddy T.B.K."/>
            <person name="Daum C."/>
            <person name="Copeland A."/>
            <person name="Chen I.A."/>
            <person name="Ivanova N.N."/>
            <person name="Kyrpides N.C."/>
            <person name="Shapiro N."/>
            <person name="Eloe-Fadrosh E.A."/>
            <person name="Pietrasiak N."/>
        </authorList>
    </citation>
    <scope>NUCLEOTIDE SEQUENCE</scope>
    <source>
        <strain evidence="7">GSE-NOS-MK-12-04C</strain>
    </source>
</reference>
<dbReference type="InterPro" id="IPR018762">
    <property type="entry name" value="ChpT_C"/>
</dbReference>
<reference evidence="7" key="1">
    <citation type="submission" date="2021-05" db="EMBL/GenBank/DDBJ databases">
        <authorList>
            <person name="Pietrasiak N."/>
            <person name="Ward R."/>
            <person name="Stajich J.E."/>
            <person name="Kurbessoian T."/>
        </authorList>
    </citation>
    <scope>NUCLEOTIDE SEQUENCE</scope>
    <source>
        <strain evidence="7">GSE-NOS-MK-12-04C</strain>
    </source>
</reference>
<keyword evidence="1" id="KW-0808">Transferase</keyword>
<proteinExistence type="predicted"/>
<accession>A0A951UR34</accession>
<keyword evidence="3" id="KW-0418">Kinase</keyword>
<comment type="caution">
    <text evidence="7">The sequence shown here is derived from an EMBL/GenBank/DDBJ whole genome shotgun (WGS) entry which is preliminary data.</text>
</comment>
<protein>
    <recommendedName>
        <fullName evidence="6">Histidine phosphotransferase ChpT C-terminal domain-containing protein</fullName>
    </recommendedName>
</protein>
<dbReference type="EMBL" id="JAHHGZ010000003">
    <property type="protein sequence ID" value="MBW4666599.1"/>
    <property type="molecule type" value="Genomic_DNA"/>
</dbReference>
<name>A0A951UR34_9CYAN</name>
<dbReference type="InterPro" id="IPR036890">
    <property type="entry name" value="HATPase_C_sf"/>
</dbReference>
<sequence length="104" mass="11834">MLNILQINTKRGASVVKQILFFARGNEDKRSLVQVKHLLLDVQQMAQVTFPKSIEFRRHIDDNLWMVTADTTQVHQVFMNLAVNARDAMPNGGTLTITAENKLK</sequence>